<reference evidence="2 3" key="1">
    <citation type="journal article" date="2019" name="Nat. Med.">
        <title>A library of human gut bacterial isolates paired with longitudinal multiomics data enables mechanistic microbiome research.</title>
        <authorList>
            <person name="Poyet M."/>
            <person name="Groussin M."/>
            <person name="Gibbons S.M."/>
            <person name="Avila-Pacheco J."/>
            <person name="Jiang X."/>
            <person name="Kearney S.M."/>
            <person name="Perrotta A.R."/>
            <person name="Berdy B."/>
            <person name="Zhao S."/>
            <person name="Lieberman T.D."/>
            <person name="Swanson P.K."/>
            <person name="Smith M."/>
            <person name="Roesemann S."/>
            <person name="Alexander J.E."/>
            <person name="Rich S.A."/>
            <person name="Livny J."/>
            <person name="Vlamakis H."/>
            <person name="Clish C."/>
            <person name="Bullock K."/>
            <person name="Deik A."/>
            <person name="Scott J."/>
            <person name="Pierce K.A."/>
            <person name="Xavier R.J."/>
            <person name="Alm E.J."/>
        </authorList>
    </citation>
    <scope>NUCLEOTIDE SEQUENCE [LARGE SCALE GENOMIC DNA]</scope>
    <source>
        <strain evidence="2 3">BIOML-A5</strain>
    </source>
</reference>
<dbReference type="AlphaFoldDB" id="A0A6I2RLW3"/>
<dbReference type="InterPro" id="IPR038765">
    <property type="entry name" value="Papain-like_cys_pep_sf"/>
</dbReference>
<protein>
    <submittedName>
        <fullName evidence="2">Transglutaminase domain-containing protein</fullName>
    </submittedName>
</protein>
<dbReference type="SMART" id="SM00460">
    <property type="entry name" value="TGc"/>
    <property type="match status" value="1"/>
</dbReference>
<dbReference type="InterPro" id="IPR002931">
    <property type="entry name" value="Transglutaminase-like"/>
</dbReference>
<dbReference type="RefSeq" id="WP_148342198.1">
    <property type="nucleotide sequence ID" value="NZ_CANCWG010000026.1"/>
</dbReference>
<dbReference type="PANTHER" id="PTHR38339:SF1">
    <property type="entry name" value="TRANSGLUTAMINASE-LIKE DOMAIN-CONTAINING PROTEIN"/>
    <property type="match status" value="1"/>
</dbReference>
<evidence type="ECO:0000313" key="3">
    <source>
        <dbReference type="Proteomes" id="UP000429811"/>
    </source>
</evidence>
<sequence>MHNQNEAFLHLNDALPADIARRRDMGDLAGALRLIDARLSSGVQPLLAPRLEAERLRLTRLPYDYPYTRPEAVALVRAEWPGFTEAQFDALLDGGRIDWRMVDGELRVHREFLESLRIYPKEAPGLVHEAVDNAERDAVLARMEREGSLTARITLKASIRALVPVAGQEVQAWLPLPAACPQQSNIELLDCTPGGVAAPEYAPQRTMWWKTNGVGEFSVTYRYLFRAEYTDPLSLPPEQAQPDFDLEEQPPHIVFTPYLRALAARLTEGCANPAEKAKAIYDYVTGQVDYRYQPAYLQLDCIADQCAKTLRGDCGVFALLFITLCRIAGIPARWQSGLAVRPGRVGPHDWAMFYLAPHGWLWADCSFGSSARRSGEDARRAHYFGSLDPWRMVANSAFQAPLTPPMPAWRQDPYDNQCGELMVGGRGLDAPERAWGHELLDFTLL</sequence>
<dbReference type="Gene3D" id="3.10.620.30">
    <property type="match status" value="1"/>
</dbReference>
<evidence type="ECO:0000313" key="2">
    <source>
        <dbReference type="EMBL" id="MSB50640.1"/>
    </source>
</evidence>
<organism evidence="2 3">
    <name type="scientific">Flavonifractor plautii</name>
    <name type="common">Fusobacterium plautii</name>
    <dbReference type="NCBI Taxonomy" id="292800"/>
    <lineage>
        <taxon>Bacteria</taxon>
        <taxon>Bacillati</taxon>
        <taxon>Bacillota</taxon>
        <taxon>Clostridia</taxon>
        <taxon>Eubacteriales</taxon>
        <taxon>Oscillospiraceae</taxon>
        <taxon>Flavonifractor</taxon>
    </lineage>
</organism>
<feature type="domain" description="Transglutaminase-like" evidence="1">
    <location>
        <begin position="306"/>
        <end position="367"/>
    </location>
</feature>
<proteinExistence type="predicted"/>
<dbReference type="Proteomes" id="UP000429811">
    <property type="component" value="Unassembled WGS sequence"/>
</dbReference>
<dbReference type="PANTHER" id="PTHR38339">
    <property type="entry name" value="TRANSGLUTAMINASE DOMAIN PROTEIN"/>
    <property type="match status" value="1"/>
</dbReference>
<dbReference type="EMBL" id="WKPO01000038">
    <property type="protein sequence ID" value="MSB50640.1"/>
    <property type="molecule type" value="Genomic_DNA"/>
</dbReference>
<name>A0A6I2RLW3_FLAPL</name>
<dbReference type="SUPFAM" id="SSF54001">
    <property type="entry name" value="Cysteine proteinases"/>
    <property type="match status" value="1"/>
</dbReference>
<dbReference type="Pfam" id="PF01841">
    <property type="entry name" value="Transglut_core"/>
    <property type="match status" value="1"/>
</dbReference>
<accession>A0A6I2RLW3</accession>
<evidence type="ECO:0000259" key="1">
    <source>
        <dbReference type="SMART" id="SM00460"/>
    </source>
</evidence>
<gene>
    <name evidence="2" type="ORF">GKE90_18405</name>
</gene>
<comment type="caution">
    <text evidence="2">The sequence shown here is derived from an EMBL/GenBank/DDBJ whole genome shotgun (WGS) entry which is preliminary data.</text>
</comment>